<sequence>MVVPPMKRRRKAKAKPEVAPEITVSEAPKSGGTSTDFSTLASLLQPFKTAWDQEGAKKNINSILSAEMMKAFGSDVAPKEPEEDRGTPAPSEAESLLSSAVANGNFATDMSSKLGKLWNDAKRNDPTLAAAYKAVGKVYAAQRAFRLKWANKEADKMKKERIHMHTQELLGQVKGKYKTFGMIWAEEGKDAIGFDVACNVLQSCWELHSKGRSLHGRPWLRINNQKKYPEFLVTEESVELNDKEALELFLEALLQPLDMFLDAQLTYGCRSRALIPWQAKKQLTPEQKLALKSLLKDLAALSKLKVSVAQARQDCSELMTVIASNKTWEYMNNESFWSDVMIQDDFPKYARTTCKPSEIRLALAKKDEFVELCEALATETSNLK</sequence>
<evidence type="ECO:0000313" key="2">
    <source>
        <dbReference type="EMBL" id="CAK0798391.1"/>
    </source>
</evidence>
<evidence type="ECO:0000256" key="1">
    <source>
        <dbReference type="SAM" id="MobiDB-lite"/>
    </source>
</evidence>
<dbReference type="EMBL" id="CAUYUJ010001936">
    <property type="protein sequence ID" value="CAK0798391.1"/>
    <property type="molecule type" value="Genomic_DNA"/>
</dbReference>
<protein>
    <submittedName>
        <fullName evidence="2">Uncharacterized protein</fullName>
    </submittedName>
</protein>
<organism evidence="2 3">
    <name type="scientific">Prorocentrum cordatum</name>
    <dbReference type="NCBI Taxonomy" id="2364126"/>
    <lineage>
        <taxon>Eukaryota</taxon>
        <taxon>Sar</taxon>
        <taxon>Alveolata</taxon>
        <taxon>Dinophyceae</taxon>
        <taxon>Prorocentrales</taxon>
        <taxon>Prorocentraceae</taxon>
        <taxon>Prorocentrum</taxon>
    </lineage>
</organism>
<feature type="compositionally biased region" description="Basic and acidic residues" evidence="1">
    <location>
        <begin position="77"/>
        <end position="86"/>
    </location>
</feature>
<name>A0ABN9Q222_9DINO</name>
<comment type="caution">
    <text evidence="2">The sequence shown here is derived from an EMBL/GenBank/DDBJ whole genome shotgun (WGS) entry which is preliminary data.</text>
</comment>
<dbReference type="Proteomes" id="UP001189429">
    <property type="component" value="Unassembled WGS sequence"/>
</dbReference>
<feature type="non-terminal residue" evidence="2">
    <location>
        <position position="384"/>
    </location>
</feature>
<reference evidence="2" key="1">
    <citation type="submission" date="2023-10" db="EMBL/GenBank/DDBJ databases">
        <authorList>
            <person name="Chen Y."/>
            <person name="Shah S."/>
            <person name="Dougan E. K."/>
            <person name="Thang M."/>
            <person name="Chan C."/>
        </authorList>
    </citation>
    <scope>NUCLEOTIDE SEQUENCE [LARGE SCALE GENOMIC DNA]</scope>
</reference>
<proteinExistence type="predicted"/>
<keyword evidence="3" id="KW-1185">Reference proteome</keyword>
<evidence type="ECO:0000313" key="3">
    <source>
        <dbReference type="Proteomes" id="UP001189429"/>
    </source>
</evidence>
<gene>
    <name evidence="2" type="ORF">PCOR1329_LOCUS7159</name>
</gene>
<feature type="compositionally biased region" description="Basic residues" evidence="1">
    <location>
        <begin position="1"/>
        <end position="13"/>
    </location>
</feature>
<feature type="region of interest" description="Disordered" evidence="1">
    <location>
        <begin position="74"/>
        <end position="93"/>
    </location>
</feature>
<accession>A0ABN9Q222</accession>
<feature type="region of interest" description="Disordered" evidence="1">
    <location>
        <begin position="1"/>
        <end position="34"/>
    </location>
</feature>